<evidence type="ECO:0000313" key="1">
    <source>
        <dbReference type="EMBL" id="MDQ1122361.1"/>
    </source>
</evidence>
<organism evidence="1 2">
    <name type="scientific">Microbacterium trichothecenolyticum</name>
    <name type="common">Aureobacterium trichothecenolyticum</name>
    <dbReference type="NCBI Taxonomy" id="69370"/>
    <lineage>
        <taxon>Bacteria</taxon>
        <taxon>Bacillati</taxon>
        <taxon>Actinomycetota</taxon>
        <taxon>Actinomycetes</taxon>
        <taxon>Micrococcales</taxon>
        <taxon>Microbacteriaceae</taxon>
        <taxon>Microbacterium</taxon>
    </lineage>
</organism>
<keyword evidence="2" id="KW-1185">Reference proteome</keyword>
<sequence length="202" mass="21642">MLGARIAAGWPGIRVEWWSRVVAYVVVPGIGGSDGQHWQSRWEHGWGADAVRITPSSWDAPDLDDWVDAVDRAVRDARGRADQVVVVAHSLGCWATTVWVRGDAEHRVAAVMLVAPPDLRDEGFPATAAASFVDLEPRTLSCRSVVVASTDDPHCRVDVAQGLAAGWGSPLRVVGARGHLNSASGLGEWAEGREVLAGLVRE</sequence>
<dbReference type="EMBL" id="JAUTBF010000001">
    <property type="protein sequence ID" value="MDQ1122361.1"/>
    <property type="molecule type" value="Genomic_DNA"/>
</dbReference>
<reference evidence="1 2" key="1">
    <citation type="submission" date="2023-07" db="EMBL/GenBank/DDBJ databases">
        <title>Functional and genomic diversity of the sorghum phyllosphere microbiome.</title>
        <authorList>
            <person name="Shade A."/>
        </authorList>
    </citation>
    <scope>NUCLEOTIDE SEQUENCE [LARGE SCALE GENOMIC DNA]</scope>
    <source>
        <strain evidence="1 2">SORGH_AS_1207</strain>
    </source>
</reference>
<dbReference type="SUPFAM" id="SSF53474">
    <property type="entry name" value="alpha/beta-Hydrolases"/>
    <property type="match status" value="1"/>
</dbReference>
<keyword evidence="1" id="KW-0378">Hydrolase</keyword>
<proteinExistence type="predicted"/>
<evidence type="ECO:0000313" key="2">
    <source>
        <dbReference type="Proteomes" id="UP001226691"/>
    </source>
</evidence>
<dbReference type="InterPro" id="IPR010662">
    <property type="entry name" value="RBBP9/YdeN"/>
</dbReference>
<dbReference type="Pfam" id="PF06821">
    <property type="entry name" value="Ser_hydrolase"/>
    <property type="match status" value="1"/>
</dbReference>
<dbReference type="Gene3D" id="3.40.50.1820">
    <property type="entry name" value="alpha/beta hydrolase"/>
    <property type="match status" value="1"/>
</dbReference>
<name>A0ABU0TRR4_MICTR</name>
<comment type="caution">
    <text evidence="1">The sequence shown here is derived from an EMBL/GenBank/DDBJ whole genome shotgun (WGS) entry which is preliminary data.</text>
</comment>
<protein>
    <submittedName>
        <fullName evidence="1">Alpha/beta hydrolase family esterase</fullName>
    </submittedName>
</protein>
<dbReference type="Proteomes" id="UP001226691">
    <property type="component" value="Unassembled WGS sequence"/>
</dbReference>
<dbReference type="InterPro" id="IPR029058">
    <property type="entry name" value="AB_hydrolase_fold"/>
</dbReference>
<dbReference type="GO" id="GO:0016787">
    <property type="term" value="F:hydrolase activity"/>
    <property type="evidence" value="ECO:0007669"/>
    <property type="project" value="UniProtKB-KW"/>
</dbReference>
<accession>A0ABU0TRR4</accession>
<gene>
    <name evidence="1" type="ORF">QE412_000934</name>
</gene>